<dbReference type="InterPro" id="IPR011258">
    <property type="entry name" value="BPG-indep_PGM_N"/>
</dbReference>
<dbReference type="GO" id="GO:0006096">
    <property type="term" value="P:glycolytic process"/>
    <property type="evidence" value="ECO:0007669"/>
    <property type="project" value="UniProtKB-UniRule"/>
</dbReference>
<dbReference type="Proteomes" id="UP000032434">
    <property type="component" value="Chromosome 1"/>
</dbReference>
<name>A0A061AB41_9MOLU</name>
<dbReference type="HOGENOM" id="CLU_026099_2_0_14"/>
<dbReference type="InterPro" id="IPR017850">
    <property type="entry name" value="Alkaline_phosphatase_core_sf"/>
</dbReference>
<feature type="binding site" evidence="9 13">
    <location>
        <position position="444"/>
    </location>
    <ligand>
        <name>Mn(2+)</name>
        <dbReference type="ChEBI" id="CHEBI:29035"/>
        <label>2</label>
    </ligand>
</feature>
<evidence type="ECO:0000256" key="3">
    <source>
        <dbReference type="ARBA" id="ARBA00004798"/>
    </source>
</evidence>
<dbReference type="GO" id="GO:0030145">
    <property type="term" value="F:manganese ion binding"/>
    <property type="evidence" value="ECO:0007669"/>
    <property type="project" value="UniProtKB-UniRule"/>
</dbReference>
<dbReference type="Pfam" id="PF06415">
    <property type="entry name" value="iPGM_N"/>
    <property type="match status" value="1"/>
</dbReference>
<dbReference type="PANTHER" id="PTHR31637:SF0">
    <property type="entry name" value="2,3-BISPHOSPHOGLYCERATE-INDEPENDENT PHOSPHOGLYCERATE MUTASE"/>
    <property type="match status" value="1"/>
</dbReference>
<evidence type="ECO:0000256" key="11">
    <source>
        <dbReference type="PIRSR" id="PIRSR001492-1"/>
    </source>
</evidence>
<dbReference type="SUPFAM" id="SSF53649">
    <property type="entry name" value="Alkaline phosphatase-like"/>
    <property type="match status" value="1"/>
</dbReference>
<dbReference type="NCBIfam" id="TIGR01307">
    <property type="entry name" value="pgm_bpd_ind"/>
    <property type="match status" value="1"/>
</dbReference>
<dbReference type="GO" id="GO:0004619">
    <property type="term" value="F:phosphoglycerate mutase activity"/>
    <property type="evidence" value="ECO:0007669"/>
    <property type="project" value="UniProtKB-UniRule"/>
</dbReference>
<dbReference type="AlphaFoldDB" id="A0A061AB41"/>
<keyword evidence="6 9" id="KW-0324">Glycolysis</keyword>
<feature type="binding site" evidence="9 12">
    <location>
        <position position="335"/>
    </location>
    <ligand>
        <name>substrate</name>
    </ligand>
</feature>
<feature type="domain" description="BPG-independent PGAM N-terminal" evidence="15">
    <location>
        <begin position="82"/>
        <end position="299"/>
    </location>
</feature>
<protein>
    <recommendedName>
        <fullName evidence="9 10">2,3-bisphosphoglycerate-independent phosphoglycerate mutase</fullName>
        <shortName evidence="9">BPG-independent PGAM</shortName>
        <shortName evidence="9">Phosphoglyceromutase</shortName>
        <shortName evidence="9">iPGM</shortName>
        <ecNumber evidence="9 10">5.4.2.12</ecNumber>
    </recommendedName>
</protein>
<comment type="pathway">
    <text evidence="3 9">Carbohydrate degradation; glycolysis; pyruvate from D-glyceraldehyde 3-phosphate: step 3/5.</text>
</comment>
<feature type="binding site" evidence="9 12">
    <location>
        <begin position="154"/>
        <end position="155"/>
    </location>
    <ligand>
        <name>substrate</name>
    </ligand>
</feature>
<dbReference type="InterPro" id="IPR036646">
    <property type="entry name" value="PGAM_B_sf"/>
</dbReference>
<dbReference type="Gene3D" id="3.40.720.10">
    <property type="entry name" value="Alkaline Phosphatase, subunit A"/>
    <property type="match status" value="1"/>
</dbReference>
<dbReference type="KEGG" id="aoc:Aocu_10420"/>
<evidence type="ECO:0000256" key="5">
    <source>
        <dbReference type="ARBA" id="ARBA00022723"/>
    </source>
</evidence>
<dbReference type="UniPathway" id="UPA00109">
    <property type="reaction ID" value="UER00186"/>
</dbReference>
<dbReference type="PANTHER" id="PTHR31637">
    <property type="entry name" value="2,3-BISPHOSPHOGLYCERATE-INDEPENDENT PHOSPHOGLYCERATE MUTASE"/>
    <property type="match status" value="1"/>
</dbReference>
<comment type="similarity">
    <text evidence="4 9">Belongs to the BPG-independent phosphoglycerate mutase family.</text>
</comment>
<feature type="binding site" evidence="9 13">
    <location>
        <position position="406"/>
    </location>
    <ligand>
        <name>Mn(2+)</name>
        <dbReference type="ChEBI" id="CHEBI:29035"/>
        <label>1</label>
    </ligand>
</feature>
<feature type="binding site" evidence="9 13">
    <location>
        <position position="402"/>
    </location>
    <ligand>
        <name>Mn(2+)</name>
        <dbReference type="ChEBI" id="CHEBI:29035"/>
        <label>1</label>
    </ligand>
</feature>
<reference evidence="17" key="1">
    <citation type="submission" date="2014-05" db="EMBL/GenBank/DDBJ databases">
        <authorList>
            <person name="Kube M."/>
        </authorList>
    </citation>
    <scope>NUCLEOTIDE SEQUENCE [LARGE SCALE GENOMIC DNA]</scope>
</reference>
<dbReference type="SUPFAM" id="SSF64158">
    <property type="entry name" value="2,3-Bisphosphoglycerate-independent phosphoglycerate mutase, substrate-binding domain"/>
    <property type="match status" value="1"/>
</dbReference>
<keyword evidence="7 9" id="KW-0464">Manganese</keyword>
<feature type="binding site" evidence="9 12">
    <location>
        <position position="123"/>
    </location>
    <ligand>
        <name>substrate</name>
    </ligand>
</feature>
<feature type="binding site" evidence="9 13">
    <location>
        <position position="12"/>
    </location>
    <ligand>
        <name>Mn(2+)</name>
        <dbReference type="ChEBI" id="CHEBI:29035"/>
        <label>2</label>
    </ligand>
</feature>
<organism evidence="16 17">
    <name type="scientific">Acholeplasma oculi</name>
    <dbReference type="NCBI Taxonomy" id="35623"/>
    <lineage>
        <taxon>Bacteria</taxon>
        <taxon>Bacillati</taxon>
        <taxon>Mycoplasmatota</taxon>
        <taxon>Mollicutes</taxon>
        <taxon>Acholeplasmatales</taxon>
        <taxon>Acholeplasmataceae</taxon>
        <taxon>Acholeplasma</taxon>
    </lineage>
</organism>
<feature type="binding site" evidence="9 12">
    <location>
        <position position="187"/>
    </location>
    <ligand>
        <name>substrate</name>
    </ligand>
</feature>
<gene>
    <name evidence="9 16" type="primary">gpmI</name>
    <name evidence="16" type="ORF">Aocu_10420</name>
</gene>
<feature type="binding site" evidence="9 12">
    <location>
        <begin position="252"/>
        <end position="255"/>
    </location>
    <ligand>
        <name>substrate</name>
    </ligand>
</feature>
<evidence type="ECO:0000256" key="7">
    <source>
        <dbReference type="ARBA" id="ARBA00023211"/>
    </source>
</evidence>
<evidence type="ECO:0000256" key="1">
    <source>
        <dbReference type="ARBA" id="ARBA00000370"/>
    </source>
</evidence>
<dbReference type="CDD" id="cd16010">
    <property type="entry name" value="iPGM"/>
    <property type="match status" value="1"/>
</dbReference>
<keyword evidence="17" id="KW-1185">Reference proteome</keyword>
<dbReference type="FunFam" id="3.40.1450.10:FF:000002">
    <property type="entry name" value="2,3-bisphosphoglycerate-independent phosphoglycerate mutase"/>
    <property type="match status" value="1"/>
</dbReference>
<feature type="active site" description="Phosphoserine intermediate" evidence="9 11">
    <location>
        <position position="62"/>
    </location>
</feature>
<comment type="cofactor">
    <cofactor evidence="9">
        <name>Mn(2+)</name>
        <dbReference type="ChEBI" id="CHEBI:29035"/>
    </cofactor>
    <text evidence="9">Binds 2 manganese ions per subunit.</text>
</comment>
<dbReference type="STRING" id="35623.Aocu_10420"/>
<keyword evidence="8 9" id="KW-0413">Isomerase</keyword>
<sequence length="510" mass="55964">MKEKFAALIIMDGLGIAPASDSNSVTLANTEYLDNLLKTYPNTTLVTSGENVGLPEGQMGNSEVGHLNLGAGRIVWQSLSRINVAIKDGSFFKNEAFIKAVEHTQKFNSKLHIMGLVSDGGVHAHTSHFKALYDFAKQQNILDKTYFHVFTDGRDTPQESGYEFVKSLVDYGFNVATVSGRYYAMDRDNNWDRIQLAYDAMTQGNAPHIDSALEGIKMSYASGVQDEFISPFVVNTAGLIEDNDSVIFANFRPDRAIRMATALSNPEATKSLYTEGKPLLDVTKAPKNICFVSMMHYKETVKGFLAYELQKFDDLYGEVIEKNGLNQIRAAETEKYAHVTFFFDGGKEVPLAHSTRILAESPKVATYDLKPEMSAYELTDKVIAELRTNKYQTMVLNFANPDMVGHTGSIEATTKAVEVTVECVGKVTDVIINELGGVAIILADHGNAEKMRDENGLPHTAHTTNLVPVVITKKGIELEPGALCDVAPTLLDLLGIEKPAAMTGKSLIKK</sequence>
<proteinExistence type="inferred from homology"/>
<feature type="binding site" evidence="9 13">
    <location>
        <position position="462"/>
    </location>
    <ligand>
        <name>Mn(2+)</name>
        <dbReference type="ChEBI" id="CHEBI:29035"/>
        <label>1</label>
    </ligand>
</feature>
<evidence type="ECO:0000256" key="12">
    <source>
        <dbReference type="PIRSR" id="PIRSR001492-2"/>
    </source>
</evidence>
<dbReference type="OrthoDB" id="9800863at2"/>
<evidence type="ECO:0000256" key="8">
    <source>
        <dbReference type="ARBA" id="ARBA00023235"/>
    </source>
</evidence>
<keyword evidence="5 9" id="KW-0479">Metal-binding</keyword>
<dbReference type="PATRIC" id="fig|35623.3.peg.1042"/>
<dbReference type="GO" id="GO:0006007">
    <property type="term" value="P:glucose catabolic process"/>
    <property type="evidence" value="ECO:0007669"/>
    <property type="project" value="InterPro"/>
</dbReference>
<comment type="catalytic activity">
    <reaction evidence="1 9">
        <text>(2R)-2-phosphoglycerate = (2R)-3-phosphoglycerate</text>
        <dbReference type="Rhea" id="RHEA:15901"/>
        <dbReference type="ChEBI" id="CHEBI:58272"/>
        <dbReference type="ChEBI" id="CHEBI:58289"/>
        <dbReference type="EC" id="5.4.2.12"/>
    </reaction>
</comment>
<evidence type="ECO:0000313" key="16">
    <source>
        <dbReference type="EMBL" id="CDR31115.1"/>
    </source>
</evidence>
<evidence type="ECO:0000259" key="14">
    <source>
        <dbReference type="Pfam" id="PF01676"/>
    </source>
</evidence>
<dbReference type="EMBL" id="LK028559">
    <property type="protein sequence ID" value="CDR31115.1"/>
    <property type="molecule type" value="Genomic_DNA"/>
</dbReference>
<dbReference type="Pfam" id="PF01676">
    <property type="entry name" value="Metalloenzyme"/>
    <property type="match status" value="1"/>
</dbReference>
<evidence type="ECO:0000259" key="15">
    <source>
        <dbReference type="Pfam" id="PF06415"/>
    </source>
</evidence>
<dbReference type="HAMAP" id="MF_01038">
    <property type="entry name" value="GpmI"/>
    <property type="match status" value="1"/>
</dbReference>
<evidence type="ECO:0000256" key="4">
    <source>
        <dbReference type="ARBA" id="ARBA00008819"/>
    </source>
</evidence>
<comment type="function">
    <text evidence="2 9">Catalyzes the interconversion of 2-phosphoglycerate and 3-phosphoglycerate.</text>
</comment>
<feature type="binding site" evidence="9 13">
    <location>
        <position position="445"/>
    </location>
    <ligand>
        <name>Mn(2+)</name>
        <dbReference type="ChEBI" id="CHEBI:29035"/>
        <label>2</label>
    </ligand>
</feature>
<dbReference type="Gene3D" id="3.40.1450.10">
    <property type="entry name" value="BPG-independent phosphoglycerate mutase, domain B"/>
    <property type="match status" value="1"/>
</dbReference>
<dbReference type="PIRSF" id="PIRSF001492">
    <property type="entry name" value="IPGAM"/>
    <property type="match status" value="1"/>
</dbReference>
<feature type="binding site" evidence="9 12">
    <location>
        <position position="181"/>
    </location>
    <ligand>
        <name>substrate</name>
    </ligand>
</feature>
<accession>A0A061AB41</accession>
<evidence type="ECO:0000313" key="17">
    <source>
        <dbReference type="Proteomes" id="UP000032434"/>
    </source>
</evidence>
<evidence type="ECO:0000256" key="10">
    <source>
        <dbReference type="NCBIfam" id="TIGR01307"/>
    </source>
</evidence>
<dbReference type="EC" id="5.4.2.12" evidence="9 10"/>
<dbReference type="FunCoup" id="A0A061AB41">
    <property type="interactions" value="194"/>
</dbReference>
<dbReference type="InterPro" id="IPR006124">
    <property type="entry name" value="Metalloenzyme"/>
</dbReference>
<feature type="domain" description="Metalloenzyme" evidence="14">
    <location>
        <begin position="6"/>
        <end position="498"/>
    </location>
</feature>
<evidence type="ECO:0000256" key="6">
    <source>
        <dbReference type="ARBA" id="ARBA00023152"/>
    </source>
</evidence>
<comment type="subunit">
    <text evidence="9">Monomer.</text>
</comment>
<dbReference type="GO" id="GO:0005829">
    <property type="term" value="C:cytosol"/>
    <property type="evidence" value="ECO:0007669"/>
    <property type="project" value="TreeGrafter"/>
</dbReference>
<dbReference type="RefSeq" id="WP_045749566.1">
    <property type="nucleotide sequence ID" value="NZ_FUZK01000001.1"/>
</dbReference>
<dbReference type="InParanoid" id="A0A061AB41"/>
<evidence type="ECO:0000256" key="2">
    <source>
        <dbReference type="ARBA" id="ARBA00002315"/>
    </source>
</evidence>
<evidence type="ECO:0000256" key="13">
    <source>
        <dbReference type="PIRSR" id="PIRSR001492-3"/>
    </source>
</evidence>
<dbReference type="InterPro" id="IPR005995">
    <property type="entry name" value="Pgm_bpd_ind"/>
</dbReference>
<feature type="binding site" evidence="9 13">
    <location>
        <position position="62"/>
    </location>
    <ligand>
        <name>Mn(2+)</name>
        <dbReference type="ChEBI" id="CHEBI:29035"/>
        <label>2</label>
    </ligand>
</feature>
<evidence type="ECO:0000256" key="9">
    <source>
        <dbReference type="HAMAP-Rule" id="MF_01038"/>
    </source>
</evidence>